<dbReference type="GO" id="GO:0019172">
    <property type="term" value="F:glyoxalase III activity"/>
    <property type="evidence" value="ECO:0007669"/>
    <property type="project" value="TreeGrafter"/>
</dbReference>
<dbReference type="CDD" id="cd03141">
    <property type="entry name" value="GATase1_Hsp31_like"/>
    <property type="match status" value="1"/>
</dbReference>
<dbReference type="InterPro" id="IPR050325">
    <property type="entry name" value="Prot/Nucl_acid_deglycase"/>
</dbReference>
<dbReference type="InterPro" id="IPR029062">
    <property type="entry name" value="Class_I_gatase-like"/>
</dbReference>
<name>A0A177YEB6_9NOCA</name>
<gene>
    <name evidence="2" type="ORF">A3K89_21540</name>
</gene>
<feature type="domain" description="DJ-1/PfpI" evidence="1">
    <location>
        <begin position="29"/>
        <end position="230"/>
    </location>
</feature>
<dbReference type="GO" id="GO:0019243">
    <property type="term" value="P:methylglyoxal catabolic process to D-lactate via S-lactoyl-glutathione"/>
    <property type="evidence" value="ECO:0007669"/>
    <property type="project" value="TreeGrafter"/>
</dbReference>
<reference evidence="2 3" key="1">
    <citation type="submission" date="2016-03" db="EMBL/GenBank/DDBJ databases">
        <title>Genome sequence of Rhodococcus kyotonensis KB10.</title>
        <authorList>
            <person name="Jeong H."/>
            <person name="Hong C.E."/>
            <person name="Jo S.H."/>
            <person name="Park J.M."/>
        </authorList>
    </citation>
    <scope>NUCLEOTIDE SEQUENCE [LARGE SCALE GENOMIC DNA]</scope>
    <source>
        <strain evidence="2 3">KB10</strain>
    </source>
</reference>
<evidence type="ECO:0000313" key="2">
    <source>
        <dbReference type="EMBL" id="OAK53896.1"/>
    </source>
</evidence>
<proteinExistence type="predicted"/>
<dbReference type="Pfam" id="PF01965">
    <property type="entry name" value="DJ-1_PfpI"/>
    <property type="match status" value="1"/>
</dbReference>
<dbReference type="InterPro" id="IPR002818">
    <property type="entry name" value="DJ-1/PfpI"/>
</dbReference>
<dbReference type="Gene3D" id="3.40.50.880">
    <property type="match status" value="1"/>
</dbReference>
<keyword evidence="3" id="KW-1185">Reference proteome</keyword>
<dbReference type="EMBL" id="LVHI01000014">
    <property type="protein sequence ID" value="OAK53896.1"/>
    <property type="molecule type" value="Genomic_DNA"/>
</dbReference>
<dbReference type="PANTHER" id="PTHR48094:SF22">
    <property type="entry name" value="DJ-1_PFPI DOMAIN-CONTAINING PROTEIN"/>
    <property type="match status" value="1"/>
</dbReference>
<dbReference type="RefSeq" id="WP_068426542.1">
    <property type="nucleotide sequence ID" value="NZ_LVHI01000014.1"/>
</dbReference>
<evidence type="ECO:0000313" key="3">
    <source>
        <dbReference type="Proteomes" id="UP000077519"/>
    </source>
</evidence>
<comment type="caution">
    <text evidence="2">The sequence shown here is derived from an EMBL/GenBank/DDBJ whole genome shotgun (WGS) entry which is preliminary data.</text>
</comment>
<dbReference type="GO" id="GO:0005737">
    <property type="term" value="C:cytoplasm"/>
    <property type="evidence" value="ECO:0007669"/>
    <property type="project" value="TreeGrafter"/>
</dbReference>
<dbReference type="PANTHER" id="PTHR48094">
    <property type="entry name" value="PROTEIN/NUCLEIC ACID DEGLYCASE DJ-1-RELATED"/>
    <property type="match status" value="1"/>
</dbReference>
<protein>
    <submittedName>
        <fullName evidence="2">Thiamine biosynthesis protein ThiJ</fullName>
    </submittedName>
</protein>
<sequence length="236" mass="25309">MTNLLFAVTSADQWTLKDGTKHPTGFWAEELVASHRTFVEAGWNVTVASPGGKPTVVDEGSLAVDANGGDEAKVDELKKYLESVDSVLRSPAVLEDQKAGDYDAIFVPGGHGPMEDLAVSPQVGAIITELLDAGKLVSAVCHAPAAFLPATRQDGTWVFDGYELTSFTDEEETQAGLADKAPWLLESRLRESGARFSSGDAWEPHIVVDRNLYTGQNPASTKPLADRVVEALRTRG</sequence>
<accession>A0A177YEB6</accession>
<evidence type="ECO:0000259" key="1">
    <source>
        <dbReference type="Pfam" id="PF01965"/>
    </source>
</evidence>
<dbReference type="AlphaFoldDB" id="A0A177YEB6"/>
<organism evidence="2 3">
    <name type="scientific">Rhodococcoides kyotonense</name>
    <dbReference type="NCBI Taxonomy" id="398843"/>
    <lineage>
        <taxon>Bacteria</taxon>
        <taxon>Bacillati</taxon>
        <taxon>Actinomycetota</taxon>
        <taxon>Actinomycetes</taxon>
        <taxon>Mycobacteriales</taxon>
        <taxon>Nocardiaceae</taxon>
        <taxon>Rhodococcoides</taxon>
    </lineage>
</organism>
<dbReference type="SUPFAM" id="SSF52317">
    <property type="entry name" value="Class I glutamine amidotransferase-like"/>
    <property type="match status" value="1"/>
</dbReference>
<dbReference type="Proteomes" id="UP000077519">
    <property type="component" value="Unassembled WGS sequence"/>
</dbReference>